<dbReference type="GeneID" id="30027379"/>
<proteinExistence type="predicted"/>
<sequence length="288" mass="32997">MSTGILGILRNAAAELYPLITKELSKQSTKKYNRDEWTLCELDTWKNTSFPRLLKERHDSEKSLYMTKDELVLLMDWKLAKGKFRPSLPKLIKSNSPESVLNFSREGYSIFMSYIELTGANDWTHISTEDYKITIRASLKALCQLKGVGPATASLMLSLLCEVTKFAPPFFSDESFMYFIRDPLRPLQPIKYTVREYVEEFVPVLAKMSAQDRLSSPAILEKGSWSLKMYHLYRIDRLTDLELPFEISDESAEAFKDISKYISGNIPEKRTTTREGISGGKKRKTLGS</sequence>
<dbReference type="PANTHER" id="PTHR21521:SF0">
    <property type="entry name" value="AMUN, ISOFORM A"/>
    <property type="match status" value="1"/>
</dbReference>
<dbReference type="OrthoDB" id="8249012at2759"/>
<dbReference type="STRING" id="869754.A0A1A0H5J5"/>
<evidence type="ECO:0000256" key="1">
    <source>
        <dbReference type="SAM" id="MobiDB-lite"/>
    </source>
</evidence>
<reference evidence="2 3" key="1">
    <citation type="submission" date="2016-05" db="EMBL/GenBank/DDBJ databases">
        <title>Comparative genomics of biotechnologically important yeasts.</title>
        <authorList>
            <consortium name="DOE Joint Genome Institute"/>
            <person name="Riley R."/>
            <person name="Haridas S."/>
            <person name="Wolfe K.H."/>
            <person name="Lopes M.R."/>
            <person name="Hittinger C.T."/>
            <person name="Goker M."/>
            <person name="Salamov A."/>
            <person name="Wisecaver J."/>
            <person name="Long T.M."/>
            <person name="Aerts A.L."/>
            <person name="Barry K."/>
            <person name="Choi C."/>
            <person name="Clum A."/>
            <person name="Coughlan A.Y."/>
            <person name="Deshpande S."/>
            <person name="Douglass A.P."/>
            <person name="Hanson S.J."/>
            <person name="Klenk H.-P."/>
            <person name="LaButti K."/>
            <person name="Lapidus A."/>
            <person name="Lindquist E."/>
            <person name="Lipzen A."/>
            <person name="Meier-kolthoff J.P."/>
            <person name="Ohm R.A."/>
            <person name="Otillar R.P."/>
            <person name="Pangilinan J."/>
            <person name="Peng Y."/>
            <person name="Rokas A."/>
            <person name="Rosa C.A."/>
            <person name="Scheuner C."/>
            <person name="Sibirny A.A."/>
            <person name="Slot J.C."/>
            <person name="Stielow J.B."/>
            <person name="Sun H."/>
            <person name="Kurtzman C.P."/>
            <person name="Blackwell M."/>
            <person name="Grigoriev I.V."/>
            <person name="Jeffries T.W."/>
        </authorList>
    </citation>
    <scope>NUCLEOTIDE SEQUENCE [LARGE SCALE GENOMIC DNA]</scope>
    <source>
        <strain evidence="2 3">NRRL YB-4993</strain>
    </source>
</reference>
<accession>A0A1A0H5J5</accession>
<feature type="region of interest" description="Disordered" evidence="1">
    <location>
        <begin position="269"/>
        <end position="288"/>
    </location>
</feature>
<keyword evidence="3" id="KW-1185">Reference proteome</keyword>
<dbReference type="AlphaFoldDB" id="A0A1A0H5J5"/>
<gene>
    <name evidence="2" type="ORF">METBIDRAFT_13656</name>
</gene>
<dbReference type="EMBL" id="LXTC01000007">
    <property type="protein sequence ID" value="OBA19364.1"/>
    <property type="molecule type" value="Genomic_DNA"/>
</dbReference>
<name>A0A1A0H5J5_9ASCO</name>
<dbReference type="RefSeq" id="XP_018709896.1">
    <property type="nucleotide sequence ID" value="XM_018854403.1"/>
</dbReference>
<comment type="caution">
    <text evidence="2">The sequence shown here is derived from an EMBL/GenBank/DDBJ whole genome shotgun (WGS) entry which is preliminary data.</text>
</comment>
<evidence type="ECO:0000313" key="3">
    <source>
        <dbReference type="Proteomes" id="UP000092555"/>
    </source>
</evidence>
<organism evidence="2 3">
    <name type="scientific">Metschnikowia bicuspidata var. bicuspidata NRRL YB-4993</name>
    <dbReference type="NCBI Taxonomy" id="869754"/>
    <lineage>
        <taxon>Eukaryota</taxon>
        <taxon>Fungi</taxon>
        <taxon>Dikarya</taxon>
        <taxon>Ascomycota</taxon>
        <taxon>Saccharomycotina</taxon>
        <taxon>Pichiomycetes</taxon>
        <taxon>Metschnikowiaceae</taxon>
        <taxon>Metschnikowia</taxon>
    </lineage>
</organism>
<evidence type="ECO:0000313" key="2">
    <source>
        <dbReference type="EMBL" id="OBA19364.1"/>
    </source>
</evidence>
<dbReference type="PANTHER" id="PTHR21521">
    <property type="entry name" value="AMUN, ISOFORM A"/>
    <property type="match status" value="1"/>
</dbReference>
<protein>
    <submittedName>
        <fullName evidence="2">Uncharacterized protein</fullName>
    </submittedName>
</protein>
<dbReference type="Proteomes" id="UP000092555">
    <property type="component" value="Unassembled WGS sequence"/>
</dbReference>